<dbReference type="InterPro" id="IPR050800">
    <property type="entry name" value="ARTD/PARP"/>
</dbReference>
<dbReference type="Pfam" id="PF00644">
    <property type="entry name" value="PARP"/>
    <property type="match status" value="1"/>
</dbReference>
<feature type="region of interest" description="Disordered" evidence="9">
    <location>
        <begin position="1530"/>
        <end position="1585"/>
    </location>
</feature>
<dbReference type="Gene3D" id="3.90.228.10">
    <property type="match status" value="1"/>
</dbReference>
<dbReference type="SUPFAM" id="SSF48403">
    <property type="entry name" value="Ankyrin repeat"/>
    <property type="match status" value="3"/>
</dbReference>
<keyword evidence="5 8" id="KW-0520">NAD</keyword>
<reference evidence="13 14" key="1">
    <citation type="submission" date="2020-04" db="EMBL/GenBank/DDBJ databases">
        <authorList>
            <person name="Laetsch R D."/>
            <person name="Stevens L."/>
            <person name="Kumar S."/>
            <person name="Blaxter L. M."/>
        </authorList>
    </citation>
    <scope>NUCLEOTIDE SEQUENCE [LARGE SCALE GENOMIC DNA]</scope>
</reference>
<dbReference type="InterPro" id="IPR008893">
    <property type="entry name" value="WGR_domain"/>
</dbReference>
<dbReference type="PROSITE" id="PS51977">
    <property type="entry name" value="WGR"/>
    <property type="match status" value="1"/>
</dbReference>
<evidence type="ECO:0000256" key="8">
    <source>
        <dbReference type="RuleBase" id="RU362114"/>
    </source>
</evidence>
<keyword evidence="6" id="KW-0539">Nucleus</keyword>
<keyword evidence="7" id="KW-0040">ANK repeat</keyword>
<evidence type="ECO:0000256" key="5">
    <source>
        <dbReference type="ARBA" id="ARBA00023027"/>
    </source>
</evidence>
<dbReference type="OrthoDB" id="5406014at2759"/>
<feature type="compositionally biased region" description="Basic and acidic residues" evidence="9">
    <location>
        <begin position="87"/>
        <end position="103"/>
    </location>
</feature>
<dbReference type="Pfam" id="PF05406">
    <property type="entry name" value="WGR"/>
    <property type="match status" value="1"/>
</dbReference>
<evidence type="ECO:0000256" key="3">
    <source>
        <dbReference type="ARBA" id="ARBA00022679"/>
    </source>
</evidence>
<dbReference type="SMART" id="SM00773">
    <property type="entry name" value="WGR"/>
    <property type="match status" value="1"/>
</dbReference>
<feature type="compositionally biased region" description="Basic residues" evidence="9">
    <location>
        <begin position="1"/>
        <end position="11"/>
    </location>
</feature>
<dbReference type="SUPFAM" id="SSF142921">
    <property type="entry name" value="WGR domain-like"/>
    <property type="match status" value="1"/>
</dbReference>
<feature type="repeat" description="ANK" evidence="7">
    <location>
        <begin position="519"/>
        <end position="551"/>
    </location>
</feature>
<dbReference type="EMBL" id="CADEPM010000001">
    <property type="protein sequence ID" value="CAB3397989.1"/>
    <property type="molecule type" value="Genomic_DNA"/>
</dbReference>
<keyword evidence="2 8" id="KW-0328">Glycosyltransferase</keyword>
<feature type="repeat" description="ANK" evidence="7">
    <location>
        <begin position="1179"/>
        <end position="1208"/>
    </location>
</feature>
<comment type="subcellular location">
    <subcellularLocation>
        <location evidence="1">Nucleus</location>
    </subcellularLocation>
</comment>
<name>A0A8S1E2Z1_9PELO</name>
<dbReference type="SUPFAM" id="SSF47587">
    <property type="entry name" value="Domain of poly(ADP-ribose) polymerase"/>
    <property type="match status" value="1"/>
</dbReference>
<dbReference type="InterPro" id="IPR036770">
    <property type="entry name" value="Ankyrin_rpt-contain_sf"/>
</dbReference>
<accession>A0A8S1E2Z1</accession>
<evidence type="ECO:0000259" key="11">
    <source>
        <dbReference type="PROSITE" id="PS51060"/>
    </source>
</evidence>
<dbReference type="Gene3D" id="2.20.140.10">
    <property type="entry name" value="WGR domain"/>
    <property type="match status" value="1"/>
</dbReference>
<sequence>MARRTNKKNQVKRLDGQKTQKNVKKGLRHSTRVRVQTVLHQAPVSNVEKRAKRNTTTKKVKKIEKTVIKKIGKGIEKLPKVKSAPKRGNDRLVPRDDLPEYKENPFFTETKTPEPVSTSTYYRWLIRACRRNNITEIREYFKSNRALQTGPYQEFSYICDIDAFREACQMKNSKHIQEFFKLMGELNETAQKNVPEPNLLDRRIRNRSNRYMVGVYTRPVEMARGGKEGNNAFLNYDKPKNENDALHELVQMNVPYTTLFAISKMPNQLFREHDLDSKLVVAVRMGHRELASAIAQGPARNNLNELHRLTLKEEKLPEKILAASVLMKGFTNRNITPIHTAAISKDSKMLEIFRSVCPNLNIPDSDNWYTIHYAAASSGSAPLIFLLKNGATVSVMTKRQQSPLHVAAKAGRTENVKIIIKELLELEKGEDGESATKKEKSMINARTRSGLSALHLAVIFNRLDTVEALCSEKSVLVDNPTSTTTNKLTPLMLACGRGFLEMAKKLISHGALIEGKDKKKRTPLIHAAMNGQTHIAAFLLSRGANVHATDSSGNSSAHYSAAYGFLDCLKLFATVDPNTLAAQNDWKLTPSSVSYLKGHYGIVTWMFEGPYSDKVDINAKDNDGATLLSSLLKYLNNDAMLCGQIEYLIKKGADASLSDSVGNTPLHIFAALNIIFKGKGGPEHLEDTKMTEKQYKHCFELLLSAGGSVEAVNQQDKTPMHIALENGNLKLFDMMFEKCQNYEELFEKWDPNENILHKLLTLPFVIYGDKEKWINQNLSKSSYNVLPILTKLNTKIPELLKKFFNEPNKEGCTPMIATLKAYTKLSPFTDSGRNNQNFVSLMCHNKYANMFSSTSGTNIRYRSEFVTCVTSLFEWVIRRNPEVLLSTFKTPDSNQLLSLPVLSMNITLEKSTEQSTQYSLFKLLMNLSKENNCLREFFNVKNELGHSLVLLALYDSELVEIILDAANNAGILEVHSAVKQFIEVEGQQVEVNQTLAMLFIQNQQTHLIRKLNVLPEYWCRLDSEGSNIWHYAARINNHQTVGLFKFIEERNVPRVKNLKGRHPLHEATLACDGGANTVLDPITWLAARTDVSLTDNDNRTALHYAFGRETDFAENSFFHSQLDPISVVMSLTASMGTEQINLADCNGNTVLHLAAMRNAVICMTTFIRKNGDIEKKNNDGNTPLALAVKNCAHSVALTLIQANADVNAEIFEPKLNEKETKKVTEWYWRGLDVKKEAKKLTSTVPSHVVSLGGNWDAMVYVLIDVLGQNTESMFQLADAALKKRKYNLANQLLKSLQAISDGKTIKSKYDLLNTFAEYCNTFLTFESIDLTVLDRILDLRGLNMDPDESTMKIIQTAISNGNWKFLEYLKSKLGQDVWSRIYTTNSRTCPLRSLVVYLAENEITAAASNLLHDLAKQPNINIDQLYQFKIPERFKLLNVDIGDLPPISWAALCGKTKLVRLLRKAGASLKSTDNLGRTCLMFAFMNNDRSVVDVIIGDGEEKTEILPKSITNGIEKSKTRLPPIFGFSLASQPAETSDNGSDNSDNDDYDEDGESNPSEKEDDDEPAVKKPRLEDEDSRNAKQNPLKIIDPSLFLQKDNQGRNPLHYLIEPIPWENVEMLQELAKANLECIKKLLIDKTKPNPIELAAKNVQRRMKEAMYAIVKDAKLPRAVEDLQVSALKANAEKFDCVDEDCQKFMEKWSTEHDKKLSEVVRKPHKNSTYQEGGELLFCDETNQYFDVLLNKTDLNYGRYGFHNFYRMQLIKRRDCDLFILFTNWGRIGDSTGEVQTTPFNTFELAKKEFKSVWKSKTGNEWVPLDKFVEQKKKYRLVKNDKMPANMSEIDIPEETYKKEEIDPIKKMIRDISRPDKLKEYSQQLTLYGTNIRQPFGRFTKENIAKAREILDECEENAKEIKKLFEAFSPEKEEEILAAYMKANELSTNYYNLIPSGEFEFAALARLDDVDMIAKHRMNLNRYEEIEVSTRICCAAAYRSDIDRTEYVKKALETDFRMETPTSDISQRILEWVHNSGRKSTIVKGIVEILPRNASEKFAPFSNDTNQMYLCHGTRSANLMSILYHGFLADPPQVCRNGQLFGPGIYLADTFCKSSGYCEKSADGLNYMLICQVALGKVREIRDLPYYHRINNKVENPVKGEDTLHYIGEKIPSGSLTYDGIAMPLLPLKSRELNSEFRSLDYSEYIVRNAERILPRFIVMFE</sequence>
<evidence type="ECO:0000313" key="13">
    <source>
        <dbReference type="EMBL" id="CAB3397989.1"/>
    </source>
</evidence>
<dbReference type="Proteomes" id="UP000494206">
    <property type="component" value="Unassembled WGS sequence"/>
</dbReference>
<dbReference type="GO" id="GO:0006302">
    <property type="term" value="P:double-strand break repair"/>
    <property type="evidence" value="ECO:0007669"/>
    <property type="project" value="TreeGrafter"/>
</dbReference>
<evidence type="ECO:0000256" key="4">
    <source>
        <dbReference type="ARBA" id="ARBA00022695"/>
    </source>
</evidence>
<dbReference type="GO" id="GO:0005730">
    <property type="term" value="C:nucleolus"/>
    <property type="evidence" value="ECO:0007669"/>
    <property type="project" value="TreeGrafter"/>
</dbReference>
<evidence type="ECO:0000256" key="2">
    <source>
        <dbReference type="ARBA" id="ARBA00022676"/>
    </source>
</evidence>
<feature type="region of interest" description="Disordered" evidence="9">
    <location>
        <begin position="1"/>
        <end position="28"/>
    </location>
</feature>
<dbReference type="Gene3D" id="1.20.142.10">
    <property type="entry name" value="Poly(ADP-ribose) polymerase, regulatory domain"/>
    <property type="match status" value="1"/>
</dbReference>
<evidence type="ECO:0000256" key="7">
    <source>
        <dbReference type="PROSITE-ProRule" id="PRU00023"/>
    </source>
</evidence>
<dbReference type="PROSITE" id="PS51059">
    <property type="entry name" value="PARP_CATALYTIC"/>
    <property type="match status" value="1"/>
</dbReference>
<dbReference type="GO" id="GO:0016779">
    <property type="term" value="F:nucleotidyltransferase activity"/>
    <property type="evidence" value="ECO:0007669"/>
    <property type="project" value="UniProtKB-KW"/>
</dbReference>
<dbReference type="SMART" id="SM00248">
    <property type="entry name" value="ANK"/>
    <property type="match status" value="15"/>
</dbReference>
<feature type="repeat" description="ANK" evidence="7">
    <location>
        <begin position="486"/>
        <end position="518"/>
    </location>
</feature>
<gene>
    <name evidence="13" type="ORF">CBOVIS_LOCUS1322</name>
</gene>
<feature type="compositionally biased region" description="Acidic residues" evidence="9">
    <location>
        <begin position="1544"/>
        <end position="1565"/>
    </location>
</feature>
<dbReference type="EC" id="2.4.2.-" evidence="8"/>
<dbReference type="GO" id="GO:0070212">
    <property type="term" value="P:protein poly-ADP-ribosylation"/>
    <property type="evidence" value="ECO:0007669"/>
    <property type="project" value="TreeGrafter"/>
</dbReference>
<dbReference type="Gene3D" id="1.25.40.20">
    <property type="entry name" value="Ankyrin repeat-containing domain"/>
    <property type="match status" value="6"/>
</dbReference>
<dbReference type="InterPro" id="IPR012317">
    <property type="entry name" value="Poly(ADP-ribose)pol_cat_dom"/>
</dbReference>
<feature type="region of interest" description="Disordered" evidence="9">
    <location>
        <begin position="81"/>
        <end position="112"/>
    </location>
</feature>
<evidence type="ECO:0000256" key="1">
    <source>
        <dbReference type="ARBA" id="ARBA00004123"/>
    </source>
</evidence>
<dbReference type="GO" id="GO:0003950">
    <property type="term" value="F:NAD+ poly-ADP-ribosyltransferase activity"/>
    <property type="evidence" value="ECO:0007669"/>
    <property type="project" value="UniProtKB-UniRule"/>
</dbReference>
<feature type="domain" description="PARP catalytic" evidence="10">
    <location>
        <begin position="1988"/>
        <end position="2214"/>
    </location>
</feature>
<feature type="domain" description="PARP alpha-helical" evidence="11">
    <location>
        <begin position="1850"/>
        <end position="1986"/>
    </location>
</feature>
<evidence type="ECO:0000256" key="9">
    <source>
        <dbReference type="SAM" id="MobiDB-lite"/>
    </source>
</evidence>
<proteinExistence type="predicted"/>
<comment type="caution">
    <text evidence="13">The sequence shown here is derived from an EMBL/GenBank/DDBJ whole genome shotgun (WGS) entry which is preliminary data.</text>
</comment>
<dbReference type="Pfam" id="PF12796">
    <property type="entry name" value="Ank_2"/>
    <property type="match status" value="3"/>
</dbReference>
<dbReference type="Pfam" id="PF02877">
    <property type="entry name" value="PARP_reg"/>
    <property type="match status" value="1"/>
</dbReference>
<feature type="repeat" description="ANK" evidence="7">
    <location>
        <begin position="1146"/>
        <end position="1178"/>
    </location>
</feature>
<dbReference type="SUPFAM" id="SSF56399">
    <property type="entry name" value="ADP-ribosylation"/>
    <property type="match status" value="1"/>
</dbReference>
<dbReference type="InterPro" id="IPR004102">
    <property type="entry name" value="Poly(ADP-ribose)pol_reg_dom"/>
</dbReference>
<evidence type="ECO:0000259" key="12">
    <source>
        <dbReference type="PROSITE" id="PS51977"/>
    </source>
</evidence>
<dbReference type="PROSITE" id="PS51060">
    <property type="entry name" value="PARP_ALPHA_HD"/>
    <property type="match status" value="1"/>
</dbReference>
<evidence type="ECO:0000256" key="6">
    <source>
        <dbReference type="ARBA" id="ARBA00023242"/>
    </source>
</evidence>
<feature type="domain" description="WGR" evidence="12">
    <location>
        <begin position="1726"/>
        <end position="1827"/>
    </location>
</feature>
<dbReference type="PROSITE" id="PS50088">
    <property type="entry name" value="ANK_REPEAT"/>
    <property type="match status" value="4"/>
</dbReference>
<dbReference type="GO" id="GO:1990404">
    <property type="term" value="F:NAD+-protein mono-ADP-ribosyltransferase activity"/>
    <property type="evidence" value="ECO:0007669"/>
    <property type="project" value="TreeGrafter"/>
</dbReference>
<keyword evidence="14" id="KW-1185">Reference proteome</keyword>
<dbReference type="PANTHER" id="PTHR10459">
    <property type="entry name" value="DNA LIGASE"/>
    <property type="match status" value="1"/>
</dbReference>
<dbReference type="PANTHER" id="PTHR10459:SF117">
    <property type="entry name" value="POLY [ADP-RIBOSE] POLYMERASE TANKYRASE"/>
    <property type="match status" value="1"/>
</dbReference>
<protein>
    <recommendedName>
        <fullName evidence="8">Poly [ADP-ribose] polymerase</fullName>
        <shortName evidence="8">PARP</shortName>
        <ecNumber evidence="8">2.4.2.-</ecNumber>
    </recommendedName>
</protein>
<evidence type="ECO:0000259" key="10">
    <source>
        <dbReference type="PROSITE" id="PS51059"/>
    </source>
</evidence>
<keyword evidence="4" id="KW-0548">Nucleotidyltransferase</keyword>
<dbReference type="CDD" id="cd07997">
    <property type="entry name" value="WGR_PARP"/>
    <property type="match status" value="1"/>
</dbReference>
<dbReference type="InterPro" id="IPR036616">
    <property type="entry name" value="Poly(ADP-ribose)pol_reg_dom_sf"/>
</dbReference>
<keyword evidence="3 8" id="KW-0808">Transferase</keyword>
<organism evidence="13 14">
    <name type="scientific">Caenorhabditis bovis</name>
    <dbReference type="NCBI Taxonomy" id="2654633"/>
    <lineage>
        <taxon>Eukaryota</taxon>
        <taxon>Metazoa</taxon>
        <taxon>Ecdysozoa</taxon>
        <taxon>Nematoda</taxon>
        <taxon>Chromadorea</taxon>
        <taxon>Rhabditida</taxon>
        <taxon>Rhabditina</taxon>
        <taxon>Rhabditomorpha</taxon>
        <taxon>Rhabditoidea</taxon>
        <taxon>Rhabditidae</taxon>
        <taxon>Peloderinae</taxon>
        <taxon>Caenorhabditis</taxon>
    </lineage>
</organism>
<dbReference type="InterPro" id="IPR036930">
    <property type="entry name" value="WGR_dom_sf"/>
</dbReference>
<evidence type="ECO:0000313" key="14">
    <source>
        <dbReference type="Proteomes" id="UP000494206"/>
    </source>
</evidence>
<dbReference type="PROSITE" id="PS50297">
    <property type="entry name" value="ANK_REP_REGION"/>
    <property type="match status" value="3"/>
</dbReference>
<dbReference type="InterPro" id="IPR002110">
    <property type="entry name" value="Ankyrin_rpt"/>
</dbReference>